<keyword evidence="1" id="KW-0732">Signal</keyword>
<dbReference type="RefSeq" id="WP_220640996.1">
    <property type="nucleotide sequence ID" value="NZ_CP080429.1"/>
</dbReference>
<feature type="chain" id="PRO_5046445240" description="DUF5017 domain-containing protein" evidence="1">
    <location>
        <begin position="23"/>
        <end position="192"/>
    </location>
</feature>
<evidence type="ECO:0008006" key="4">
    <source>
        <dbReference type="Google" id="ProtNLM"/>
    </source>
</evidence>
<dbReference type="EMBL" id="CP080429">
    <property type="protein sequence ID" value="QYJ68656.1"/>
    <property type="molecule type" value="Genomic_DNA"/>
</dbReference>
<evidence type="ECO:0000256" key="1">
    <source>
        <dbReference type="SAM" id="SignalP"/>
    </source>
</evidence>
<reference evidence="2 3" key="1">
    <citation type="submission" date="2021-07" db="EMBL/GenBank/DDBJ databases">
        <title>Flavobacterium WSW3-B6 sp.nov, isolated from seaweed.</title>
        <authorList>
            <person name="Muhammad N."/>
            <person name="Ho H."/>
            <person name="Lee Y.-J."/>
            <person name="Nguyen T."/>
            <person name="Ho J."/>
            <person name="Kim S.-G."/>
        </authorList>
    </citation>
    <scope>NUCLEOTIDE SEQUENCE [LARGE SCALE GENOMIC DNA]</scope>
    <source>
        <strain evidence="2 3">WSW3-B6</strain>
    </source>
</reference>
<feature type="signal peptide" evidence="1">
    <location>
        <begin position="1"/>
        <end position="22"/>
    </location>
</feature>
<protein>
    <recommendedName>
        <fullName evidence="4">DUF5017 domain-containing protein</fullName>
    </recommendedName>
</protein>
<proteinExistence type="predicted"/>
<evidence type="ECO:0000313" key="2">
    <source>
        <dbReference type="EMBL" id="QYJ68656.1"/>
    </source>
</evidence>
<organism evidence="2 3">
    <name type="scientific">Flavobacterium litorale</name>
    <dbReference type="NCBI Taxonomy" id="2856519"/>
    <lineage>
        <taxon>Bacteria</taxon>
        <taxon>Pseudomonadati</taxon>
        <taxon>Bacteroidota</taxon>
        <taxon>Flavobacteriia</taxon>
        <taxon>Flavobacteriales</taxon>
        <taxon>Flavobacteriaceae</taxon>
        <taxon>Flavobacterium</taxon>
    </lineage>
</organism>
<accession>A0ABX8V767</accession>
<name>A0ABX8V767_9FLAO</name>
<dbReference type="PROSITE" id="PS51257">
    <property type="entry name" value="PROKAR_LIPOPROTEIN"/>
    <property type="match status" value="1"/>
</dbReference>
<gene>
    <name evidence="2" type="ORF">K1I41_01905</name>
</gene>
<keyword evidence="3" id="KW-1185">Reference proteome</keyword>
<evidence type="ECO:0000313" key="3">
    <source>
        <dbReference type="Proteomes" id="UP000825381"/>
    </source>
</evidence>
<sequence>MKKTILLLGLSLFMGACSDDDAAPLANQPDNNVLLLKVDMQTNTFEGGKELTFDDYDNFTIATSYIEPGDFGDIVLKYEEANAPIFEGTIVWNGSGEMTYPEALNATNTFATVTTPTPMPVATDIELVQYSDFNNYPELINYTAIWDAVANLQLVKEYRAANPTAKVNLFLYTPSAGAGNPVDWDWFVILKN</sequence>
<dbReference type="Proteomes" id="UP000825381">
    <property type="component" value="Chromosome"/>
</dbReference>